<dbReference type="SUPFAM" id="SSF56281">
    <property type="entry name" value="Metallo-hydrolase/oxidoreductase"/>
    <property type="match status" value="1"/>
</dbReference>
<comment type="caution">
    <text evidence="17">The sequence shown here is derived from an EMBL/GenBank/DDBJ whole genome shotgun (WGS) entry which is preliminary data.</text>
</comment>
<evidence type="ECO:0000313" key="17">
    <source>
        <dbReference type="EMBL" id="KAK2568353.1"/>
    </source>
</evidence>
<keyword evidence="5" id="KW-0809">Transit peptide</keyword>
<keyword evidence="18" id="KW-1185">Reference proteome</keyword>
<evidence type="ECO:0000256" key="3">
    <source>
        <dbReference type="ARBA" id="ARBA00006759"/>
    </source>
</evidence>
<evidence type="ECO:0000256" key="11">
    <source>
        <dbReference type="ARBA" id="ARBA00050990"/>
    </source>
</evidence>
<dbReference type="GO" id="GO:0070813">
    <property type="term" value="P:hydrogen sulfide metabolic process"/>
    <property type="evidence" value="ECO:0007669"/>
    <property type="project" value="TreeGrafter"/>
</dbReference>
<evidence type="ECO:0000256" key="8">
    <source>
        <dbReference type="ARBA" id="ARBA00023002"/>
    </source>
</evidence>
<gene>
    <name evidence="17" type="ORF">P5673_007374</name>
</gene>
<evidence type="ECO:0000256" key="6">
    <source>
        <dbReference type="ARBA" id="ARBA00022964"/>
    </source>
</evidence>
<dbReference type="Proteomes" id="UP001249851">
    <property type="component" value="Unassembled WGS sequence"/>
</dbReference>
<keyword evidence="6 17" id="KW-0223">Dioxygenase</keyword>
<dbReference type="GO" id="GO:0006749">
    <property type="term" value="P:glutathione metabolic process"/>
    <property type="evidence" value="ECO:0007669"/>
    <property type="project" value="InterPro"/>
</dbReference>
<comment type="subcellular location">
    <subcellularLocation>
        <location evidence="2">Mitochondrion</location>
    </subcellularLocation>
</comment>
<dbReference type="GO" id="GO:0046872">
    <property type="term" value="F:metal ion binding"/>
    <property type="evidence" value="ECO:0007669"/>
    <property type="project" value="UniProtKB-KW"/>
</dbReference>
<evidence type="ECO:0000256" key="12">
    <source>
        <dbReference type="ARBA" id="ARBA00065219"/>
    </source>
</evidence>
<dbReference type="PANTHER" id="PTHR43084:SF1">
    <property type="entry name" value="PERSULFIDE DIOXYGENASE ETHE1, MITOCHONDRIAL"/>
    <property type="match status" value="1"/>
</dbReference>
<dbReference type="InterPro" id="IPR051682">
    <property type="entry name" value="Mito_Persulfide_Diox"/>
</dbReference>
<dbReference type="InterPro" id="IPR001279">
    <property type="entry name" value="Metallo-B-lactamas"/>
</dbReference>
<evidence type="ECO:0000256" key="10">
    <source>
        <dbReference type="ARBA" id="ARBA00023128"/>
    </source>
</evidence>
<keyword evidence="7" id="KW-0007">Acetylation</keyword>
<comment type="subunit">
    <text evidence="12">Homodimer. Monomer. Interacts with TST. May interact with RELA.</text>
</comment>
<reference evidence="17" key="2">
    <citation type="journal article" date="2023" name="Science">
        <title>Genomic signatures of disease resistance in endangered staghorn corals.</title>
        <authorList>
            <person name="Vollmer S.V."/>
            <person name="Selwyn J.D."/>
            <person name="Despard B.A."/>
            <person name="Roesel C.L."/>
        </authorList>
    </citation>
    <scope>NUCLEOTIDE SEQUENCE</scope>
    <source>
        <strain evidence="17">K2</strain>
    </source>
</reference>
<evidence type="ECO:0000313" key="18">
    <source>
        <dbReference type="Proteomes" id="UP001249851"/>
    </source>
</evidence>
<dbReference type="SMART" id="SM00849">
    <property type="entry name" value="Lactamase_B"/>
    <property type="match status" value="1"/>
</dbReference>
<accession>A0AAD9VBF8</accession>
<proteinExistence type="inferred from homology"/>
<evidence type="ECO:0000256" key="7">
    <source>
        <dbReference type="ARBA" id="ARBA00022990"/>
    </source>
</evidence>
<keyword evidence="4" id="KW-0479">Metal-binding</keyword>
<keyword evidence="10" id="KW-0496">Mitochondrion</keyword>
<dbReference type="InterPro" id="IPR036866">
    <property type="entry name" value="RibonucZ/Hydroxyglut_hydro"/>
</dbReference>
<name>A0AAD9VBF8_ACRCE</name>
<keyword evidence="8" id="KW-0560">Oxidoreductase</keyword>
<keyword evidence="9" id="KW-0408">Iron</keyword>
<comment type="similarity">
    <text evidence="3">Belongs to the metallo-beta-lactamase superfamily. Glyoxalase II family.</text>
</comment>
<feature type="domain" description="Metallo-beta-lactamase" evidence="16">
    <location>
        <begin position="19"/>
        <end position="165"/>
    </location>
</feature>
<dbReference type="Pfam" id="PF00753">
    <property type="entry name" value="Lactamase_B"/>
    <property type="match status" value="2"/>
</dbReference>
<evidence type="ECO:0000256" key="5">
    <source>
        <dbReference type="ARBA" id="ARBA00022946"/>
    </source>
</evidence>
<dbReference type="EMBL" id="JARQWQ010000012">
    <property type="protein sequence ID" value="KAK2568353.1"/>
    <property type="molecule type" value="Genomic_DNA"/>
</dbReference>
<sequence length="210" mass="23270">MAGGKARLIFRQLFDLESYTYTYLLGCPKTRAAVIIDPVDTQAERDAKLTKELDLNLIYAMNTHVHADHVTGTGILKNLTNCKSVIAKISGAKADALEVRSTPGHTNGCVTFVDHASRLAFTGDALLIRACGRTDFQEGNPETLYDSVRNKILSLPEDYVLYPAHDYHGMGVTTVGEELKHNPRMTKSKEEFVQIMKNLGLTRPKLMGKM</sequence>
<dbReference type="FunFam" id="3.60.15.10:FF:000013">
    <property type="entry name" value="Persulfide dioxygenase ETHE1, mitochondrial"/>
    <property type="match status" value="1"/>
</dbReference>
<organism evidence="17 18">
    <name type="scientific">Acropora cervicornis</name>
    <name type="common">Staghorn coral</name>
    <dbReference type="NCBI Taxonomy" id="6130"/>
    <lineage>
        <taxon>Eukaryota</taxon>
        <taxon>Metazoa</taxon>
        <taxon>Cnidaria</taxon>
        <taxon>Anthozoa</taxon>
        <taxon>Hexacorallia</taxon>
        <taxon>Scleractinia</taxon>
        <taxon>Astrocoeniina</taxon>
        <taxon>Acroporidae</taxon>
        <taxon>Acropora</taxon>
    </lineage>
</organism>
<reference evidence="17" key="1">
    <citation type="journal article" date="2023" name="G3 (Bethesda)">
        <title>Whole genome assembly and annotation of the endangered Caribbean coral Acropora cervicornis.</title>
        <authorList>
            <person name="Selwyn J.D."/>
            <person name="Vollmer S.V."/>
        </authorList>
    </citation>
    <scope>NUCLEOTIDE SEQUENCE</scope>
    <source>
        <strain evidence="17">K2</strain>
    </source>
</reference>
<dbReference type="InterPro" id="IPR044528">
    <property type="entry name" value="POD-like_MBL-fold"/>
</dbReference>
<dbReference type="PANTHER" id="PTHR43084">
    <property type="entry name" value="PERSULFIDE DIOXYGENASE ETHE1"/>
    <property type="match status" value="1"/>
</dbReference>
<dbReference type="CDD" id="cd07724">
    <property type="entry name" value="POD-like_MBL-fold"/>
    <property type="match status" value="1"/>
</dbReference>
<evidence type="ECO:0000256" key="13">
    <source>
        <dbReference type="ARBA" id="ARBA00066686"/>
    </source>
</evidence>
<protein>
    <recommendedName>
        <fullName evidence="14">Persulfide dioxygenase ETHE1, mitochondrial</fullName>
        <ecNumber evidence="13">1.13.11.18</ecNumber>
    </recommendedName>
    <alternativeName>
        <fullName evidence="15">Sulfur dioxygenase ETHE1</fullName>
    </alternativeName>
</protein>
<evidence type="ECO:0000256" key="2">
    <source>
        <dbReference type="ARBA" id="ARBA00004173"/>
    </source>
</evidence>
<dbReference type="GO" id="GO:0050313">
    <property type="term" value="F:sulfur dioxygenase activity"/>
    <property type="evidence" value="ECO:0007669"/>
    <property type="project" value="UniProtKB-EC"/>
</dbReference>
<dbReference type="GO" id="GO:0005739">
    <property type="term" value="C:mitochondrion"/>
    <property type="evidence" value="ECO:0007669"/>
    <property type="project" value="UniProtKB-SubCell"/>
</dbReference>
<evidence type="ECO:0000259" key="16">
    <source>
        <dbReference type="SMART" id="SM00849"/>
    </source>
</evidence>
<evidence type="ECO:0000256" key="1">
    <source>
        <dbReference type="ARBA" id="ARBA00001954"/>
    </source>
</evidence>
<evidence type="ECO:0000256" key="9">
    <source>
        <dbReference type="ARBA" id="ARBA00023004"/>
    </source>
</evidence>
<dbReference type="Gene3D" id="3.60.15.10">
    <property type="entry name" value="Ribonuclease Z/Hydroxyacylglutathione hydrolase-like"/>
    <property type="match status" value="2"/>
</dbReference>
<comment type="catalytic activity">
    <reaction evidence="11">
        <text>S-sulfanylglutathione + O2 + H2O = sulfite + glutathione + 2 H(+)</text>
        <dbReference type="Rhea" id="RHEA:12981"/>
        <dbReference type="ChEBI" id="CHEBI:15377"/>
        <dbReference type="ChEBI" id="CHEBI:15378"/>
        <dbReference type="ChEBI" id="CHEBI:15379"/>
        <dbReference type="ChEBI" id="CHEBI:17359"/>
        <dbReference type="ChEBI" id="CHEBI:57925"/>
        <dbReference type="ChEBI" id="CHEBI:58905"/>
        <dbReference type="EC" id="1.13.11.18"/>
    </reaction>
</comment>
<evidence type="ECO:0000256" key="14">
    <source>
        <dbReference type="ARBA" id="ARBA00067300"/>
    </source>
</evidence>
<evidence type="ECO:0000256" key="15">
    <source>
        <dbReference type="ARBA" id="ARBA00077964"/>
    </source>
</evidence>
<dbReference type="AlphaFoldDB" id="A0AAD9VBF8"/>
<dbReference type="EC" id="1.13.11.18" evidence="13"/>
<evidence type="ECO:0000256" key="4">
    <source>
        <dbReference type="ARBA" id="ARBA00022723"/>
    </source>
</evidence>
<comment type="cofactor">
    <cofactor evidence="1">
        <name>Fe(2+)</name>
        <dbReference type="ChEBI" id="CHEBI:29033"/>
    </cofactor>
</comment>